<dbReference type="AlphaFoldDB" id="A0A0N0PF70"/>
<dbReference type="Proteomes" id="UP000053240">
    <property type="component" value="Unassembled WGS sequence"/>
</dbReference>
<keyword evidence="2" id="KW-1185">Reference proteome</keyword>
<gene>
    <name evidence="1" type="ORF">RR48_00579</name>
</gene>
<sequence>MTSVALVLLSRCDMTRDTEHAPDPTPKCRKHHCSVLAMCSALYCRGMKDVVQRHSDNDSYGDYRNLP</sequence>
<name>A0A0N0PF70_PAPMA</name>
<reference evidence="1 2" key="1">
    <citation type="journal article" date="2015" name="Nat. Commun.">
        <title>Outbred genome sequencing and CRISPR/Cas9 gene editing in butterflies.</title>
        <authorList>
            <person name="Li X."/>
            <person name="Fan D."/>
            <person name="Zhang W."/>
            <person name="Liu G."/>
            <person name="Zhang L."/>
            <person name="Zhao L."/>
            <person name="Fang X."/>
            <person name="Chen L."/>
            <person name="Dong Y."/>
            <person name="Chen Y."/>
            <person name="Ding Y."/>
            <person name="Zhao R."/>
            <person name="Feng M."/>
            <person name="Zhu Y."/>
            <person name="Feng Y."/>
            <person name="Jiang X."/>
            <person name="Zhu D."/>
            <person name="Xiang H."/>
            <person name="Feng X."/>
            <person name="Li S."/>
            <person name="Wang J."/>
            <person name="Zhang G."/>
            <person name="Kronforst M.R."/>
            <person name="Wang W."/>
        </authorList>
    </citation>
    <scope>NUCLEOTIDE SEQUENCE [LARGE SCALE GENOMIC DNA]</scope>
    <source>
        <strain evidence="1">Ya'a_city_454_Pm</strain>
        <tissue evidence="1">Whole body</tissue>
    </source>
</reference>
<comment type="caution">
    <text evidence="1">The sequence shown here is derived from an EMBL/GenBank/DDBJ whole genome shotgun (WGS) entry which is preliminary data.</text>
</comment>
<proteinExistence type="predicted"/>
<dbReference type="InParanoid" id="A0A0N0PF70"/>
<evidence type="ECO:0000313" key="2">
    <source>
        <dbReference type="Proteomes" id="UP000053240"/>
    </source>
</evidence>
<accession>A0A0N0PF70</accession>
<evidence type="ECO:0000313" key="1">
    <source>
        <dbReference type="EMBL" id="KPJ20891.1"/>
    </source>
</evidence>
<protein>
    <submittedName>
        <fullName evidence="1">Uncharacterized protein</fullName>
    </submittedName>
</protein>
<organism evidence="1 2">
    <name type="scientific">Papilio machaon</name>
    <name type="common">Old World swallowtail butterfly</name>
    <dbReference type="NCBI Taxonomy" id="76193"/>
    <lineage>
        <taxon>Eukaryota</taxon>
        <taxon>Metazoa</taxon>
        <taxon>Ecdysozoa</taxon>
        <taxon>Arthropoda</taxon>
        <taxon>Hexapoda</taxon>
        <taxon>Insecta</taxon>
        <taxon>Pterygota</taxon>
        <taxon>Neoptera</taxon>
        <taxon>Endopterygota</taxon>
        <taxon>Lepidoptera</taxon>
        <taxon>Glossata</taxon>
        <taxon>Ditrysia</taxon>
        <taxon>Papilionoidea</taxon>
        <taxon>Papilionidae</taxon>
        <taxon>Papilioninae</taxon>
        <taxon>Papilio</taxon>
    </lineage>
</organism>
<dbReference type="EMBL" id="LADJ01005865">
    <property type="protein sequence ID" value="KPJ20891.1"/>
    <property type="molecule type" value="Genomic_DNA"/>
</dbReference>